<name>X0W0R3_9ZZZZ</name>
<gene>
    <name evidence="1" type="ORF">S01H1_47764</name>
</gene>
<proteinExistence type="predicted"/>
<comment type="caution">
    <text evidence="1">The sequence shown here is derived from an EMBL/GenBank/DDBJ whole genome shotgun (WGS) entry which is preliminary data.</text>
</comment>
<evidence type="ECO:0000313" key="1">
    <source>
        <dbReference type="EMBL" id="GAG24110.1"/>
    </source>
</evidence>
<protein>
    <recommendedName>
        <fullName evidence="2">Outer membrane protein beta-barrel domain-containing protein</fullName>
    </recommendedName>
</protein>
<evidence type="ECO:0008006" key="2">
    <source>
        <dbReference type="Google" id="ProtNLM"/>
    </source>
</evidence>
<dbReference type="AlphaFoldDB" id="X0W0R3"/>
<reference evidence="1" key="1">
    <citation type="journal article" date="2014" name="Front. Microbiol.">
        <title>High frequency of phylogenetically diverse reductive dehalogenase-homologous genes in deep subseafloor sedimentary metagenomes.</title>
        <authorList>
            <person name="Kawai M."/>
            <person name="Futagami T."/>
            <person name="Toyoda A."/>
            <person name="Takaki Y."/>
            <person name="Nishi S."/>
            <person name="Hori S."/>
            <person name="Arai W."/>
            <person name="Tsubouchi T."/>
            <person name="Morono Y."/>
            <person name="Uchiyama I."/>
            <person name="Ito T."/>
            <person name="Fujiyama A."/>
            <person name="Inagaki F."/>
            <person name="Takami H."/>
        </authorList>
    </citation>
    <scope>NUCLEOTIDE SEQUENCE</scope>
    <source>
        <strain evidence="1">Expedition CK06-06</strain>
    </source>
</reference>
<sequence>MHSKAVLFLIVILACSVLGTAQEGVPQDDAINLSTDRTLGVGMQLDFPFGGLLSGRYWFSSDLAGEAILFLWGDAGDVEGTITVRALYRIADRPVVDFYGVIGASVPVSSYGWEAVCLSAAGGIEFGFRSAESLAWNIEFGIAYSTDGELSMVFGTGIHFYF</sequence>
<organism evidence="1">
    <name type="scientific">marine sediment metagenome</name>
    <dbReference type="NCBI Taxonomy" id="412755"/>
    <lineage>
        <taxon>unclassified sequences</taxon>
        <taxon>metagenomes</taxon>
        <taxon>ecological metagenomes</taxon>
    </lineage>
</organism>
<dbReference type="EMBL" id="BARS01030635">
    <property type="protein sequence ID" value="GAG24110.1"/>
    <property type="molecule type" value="Genomic_DNA"/>
</dbReference>
<accession>X0W0R3</accession>
<dbReference type="PROSITE" id="PS51257">
    <property type="entry name" value="PROKAR_LIPOPROTEIN"/>
    <property type="match status" value="1"/>
</dbReference>